<evidence type="ECO:0000313" key="3">
    <source>
        <dbReference type="WBParaSite" id="maker-unitig_36279-snap-gene-0.1-mRNA-1"/>
    </source>
</evidence>
<dbReference type="AlphaFoldDB" id="A0A1I8FIU1"/>
<organism evidence="2 3">
    <name type="scientific">Macrostomum lignano</name>
    <dbReference type="NCBI Taxonomy" id="282301"/>
    <lineage>
        <taxon>Eukaryota</taxon>
        <taxon>Metazoa</taxon>
        <taxon>Spiralia</taxon>
        <taxon>Lophotrochozoa</taxon>
        <taxon>Platyhelminthes</taxon>
        <taxon>Rhabditophora</taxon>
        <taxon>Macrostomorpha</taxon>
        <taxon>Macrostomida</taxon>
        <taxon>Macrostomidae</taxon>
        <taxon>Macrostomum</taxon>
    </lineage>
</organism>
<feature type="region of interest" description="Disordered" evidence="1">
    <location>
        <begin position="75"/>
        <end position="97"/>
    </location>
</feature>
<feature type="compositionally biased region" description="Polar residues" evidence="1">
    <location>
        <begin position="75"/>
        <end position="89"/>
    </location>
</feature>
<keyword evidence="2" id="KW-1185">Reference proteome</keyword>
<protein>
    <submittedName>
        <fullName evidence="3">Uncharacterized protein</fullName>
    </submittedName>
</protein>
<accession>A0A1I8FIU1</accession>
<name>A0A1I8FIU1_9PLAT</name>
<sequence>MFCLLAPMKQVKKHPADCHKAGRCTLVCRGQRENRCQLIIISETHNDITCDSEIILLNSPTAAHAMFSFNYLADNSDQDSANKAKTSGASEARRCRS</sequence>
<reference evidence="3" key="1">
    <citation type="submission" date="2016-11" db="UniProtKB">
        <authorList>
            <consortium name="WormBaseParasite"/>
        </authorList>
    </citation>
    <scope>IDENTIFICATION</scope>
</reference>
<dbReference type="Proteomes" id="UP000095280">
    <property type="component" value="Unplaced"/>
</dbReference>
<proteinExistence type="predicted"/>
<evidence type="ECO:0000256" key="1">
    <source>
        <dbReference type="SAM" id="MobiDB-lite"/>
    </source>
</evidence>
<dbReference type="WBParaSite" id="maker-unitig_36279-snap-gene-0.1-mRNA-1">
    <property type="protein sequence ID" value="maker-unitig_36279-snap-gene-0.1-mRNA-1"/>
    <property type="gene ID" value="maker-unitig_36279-snap-gene-0.1"/>
</dbReference>
<evidence type="ECO:0000313" key="2">
    <source>
        <dbReference type="Proteomes" id="UP000095280"/>
    </source>
</evidence>